<evidence type="ECO:0000256" key="1">
    <source>
        <dbReference type="ARBA" id="ARBA00022729"/>
    </source>
</evidence>
<dbReference type="SUPFAM" id="SSF53850">
    <property type="entry name" value="Periplasmic binding protein-like II"/>
    <property type="match status" value="1"/>
</dbReference>
<dbReference type="Proteomes" id="UP000295198">
    <property type="component" value="Unassembled WGS sequence"/>
</dbReference>
<evidence type="ECO:0000256" key="2">
    <source>
        <dbReference type="SAM" id="SignalP"/>
    </source>
</evidence>
<feature type="signal peptide" evidence="2">
    <location>
        <begin position="1"/>
        <end position="24"/>
    </location>
</feature>
<dbReference type="AlphaFoldDB" id="A0A4V1XZV3"/>
<comment type="caution">
    <text evidence="3">The sequence shown here is derived from an EMBL/GenBank/DDBJ whole genome shotgun (WGS) entry which is preliminary data.</text>
</comment>
<dbReference type="RefSeq" id="WP_134714393.1">
    <property type="nucleotide sequence ID" value="NZ_SDKM01000004.1"/>
</dbReference>
<reference evidence="3 4" key="1">
    <citation type="submission" date="2019-01" db="EMBL/GenBank/DDBJ databases">
        <title>Nocardioides guangzhouensis sp. nov., an actinobacterium isolated from soil.</title>
        <authorList>
            <person name="Fu Y."/>
            <person name="Cai Y."/>
            <person name="Lin Z."/>
            <person name="Chen P."/>
        </authorList>
    </citation>
    <scope>NUCLEOTIDE SEQUENCE [LARGE SCALE GENOMIC DNA]</scope>
    <source>
        <strain evidence="3 4">130</strain>
    </source>
</reference>
<feature type="chain" id="PRO_5038515183" evidence="2">
    <location>
        <begin position="25"/>
        <end position="356"/>
    </location>
</feature>
<dbReference type="Gene3D" id="3.40.190.10">
    <property type="entry name" value="Periplasmic binding protein-like II"/>
    <property type="match status" value="2"/>
</dbReference>
<name>A0A4V1XZV3_9ACTN</name>
<dbReference type="GO" id="GO:0030975">
    <property type="term" value="F:thiamine binding"/>
    <property type="evidence" value="ECO:0007669"/>
    <property type="project" value="InterPro"/>
</dbReference>
<dbReference type="OrthoDB" id="5412681at2"/>
<dbReference type="Pfam" id="PF13343">
    <property type="entry name" value="SBP_bac_6"/>
    <property type="match status" value="1"/>
</dbReference>
<gene>
    <name evidence="3" type="ORF">EKO23_04175</name>
</gene>
<accession>A0A4V1XZV3</accession>
<evidence type="ECO:0000313" key="3">
    <source>
        <dbReference type="EMBL" id="RYP88049.1"/>
    </source>
</evidence>
<dbReference type="PANTHER" id="PTHR30006:SF2">
    <property type="entry name" value="ABC TRANSPORTER SUBSTRATE-BINDING PROTEIN"/>
    <property type="match status" value="1"/>
</dbReference>
<dbReference type="EMBL" id="SDKM01000004">
    <property type="protein sequence ID" value="RYP88049.1"/>
    <property type="molecule type" value="Genomic_DNA"/>
</dbReference>
<dbReference type="GO" id="GO:0030288">
    <property type="term" value="C:outer membrane-bounded periplasmic space"/>
    <property type="evidence" value="ECO:0007669"/>
    <property type="project" value="TreeGrafter"/>
</dbReference>
<sequence>MFRRATATTISTLAALALTSCTLATESSDEKAERTGSTSDRVVLVTHESFALPKKLEKQFEQDTGLTLDVRPSGDAGALTNKLVLTQDNPIGDVAFGVDNTFASRALDADVFAKYDARLPAGADAYALDEGSDRLAPVDQASVCVNVDTAWYQEHDQAPPKTLDDLADPAYKDQLVVPGAPTSSPGMAFLLATIAQYGEDGWQDYWSRLMANGAKLTSGWNDAYFVDFTGGAEKGTRPIVVSYDTSPAFTVDKKTGRSTTAALLDTCFRQVEYAGVLENAKNPEGAQKVVDFLLSDEVQAALPDSMYVFPVADGVVLPKDWERFAVTPDQPYAVDPAAIAEHRQDWLTEWTDVTSR</sequence>
<keyword evidence="4" id="KW-1185">Reference proteome</keyword>
<dbReference type="PANTHER" id="PTHR30006">
    <property type="entry name" value="THIAMINE-BINDING PERIPLASMIC PROTEIN-RELATED"/>
    <property type="match status" value="1"/>
</dbReference>
<evidence type="ECO:0000313" key="4">
    <source>
        <dbReference type="Proteomes" id="UP000295198"/>
    </source>
</evidence>
<organism evidence="3 4">
    <name type="scientific">Nocardioides guangzhouensis</name>
    <dbReference type="NCBI Taxonomy" id="2497878"/>
    <lineage>
        <taxon>Bacteria</taxon>
        <taxon>Bacillati</taxon>
        <taxon>Actinomycetota</taxon>
        <taxon>Actinomycetes</taxon>
        <taxon>Propionibacteriales</taxon>
        <taxon>Nocardioidaceae</taxon>
        <taxon>Nocardioides</taxon>
    </lineage>
</organism>
<protein>
    <submittedName>
        <fullName evidence="3">Thiamine ABC transporter substrate-binding protein</fullName>
    </submittedName>
</protein>
<dbReference type="PROSITE" id="PS51257">
    <property type="entry name" value="PROKAR_LIPOPROTEIN"/>
    <property type="match status" value="1"/>
</dbReference>
<dbReference type="NCBIfam" id="TIGR01254">
    <property type="entry name" value="sfuA"/>
    <property type="match status" value="1"/>
</dbReference>
<dbReference type="GO" id="GO:0030976">
    <property type="term" value="F:thiamine pyrophosphate binding"/>
    <property type="evidence" value="ECO:0007669"/>
    <property type="project" value="TreeGrafter"/>
</dbReference>
<dbReference type="GO" id="GO:0015888">
    <property type="term" value="P:thiamine transport"/>
    <property type="evidence" value="ECO:0007669"/>
    <property type="project" value="InterPro"/>
</dbReference>
<proteinExistence type="predicted"/>
<dbReference type="InterPro" id="IPR005948">
    <property type="entry name" value="ThiB-like"/>
</dbReference>
<keyword evidence="1 2" id="KW-0732">Signal</keyword>